<proteinExistence type="predicted"/>
<dbReference type="EMBL" id="JASCZI010244391">
    <property type="protein sequence ID" value="MED6214124.1"/>
    <property type="molecule type" value="Genomic_DNA"/>
</dbReference>
<name>A0ABU6YXP3_9FABA</name>
<gene>
    <name evidence="1" type="ORF">PIB30_099937</name>
</gene>
<reference evidence="1 2" key="1">
    <citation type="journal article" date="2023" name="Plants (Basel)">
        <title>Bridging the Gap: Combining Genomics and Transcriptomics Approaches to Understand Stylosanthes scabra, an Orphan Legume from the Brazilian Caatinga.</title>
        <authorList>
            <person name="Ferreira-Neto J.R.C."/>
            <person name="da Silva M.D."/>
            <person name="Binneck E."/>
            <person name="de Melo N.F."/>
            <person name="da Silva R.H."/>
            <person name="de Melo A.L.T.M."/>
            <person name="Pandolfi V."/>
            <person name="Bustamante F.O."/>
            <person name="Brasileiro-Vidal A.C."/>
            <person name="Benko-Iseppon A.M."/>
        </authorList>
    </citation>
    <scope>NUCLEOTIDE SEQUENCE [LARGE SCALE GENOMIC DNA]</scope>
    <source>
        <tissue evidence="1">Leaves</tissue>
    </source>
</reference>
<evidence type="ECO:0000313" key="2">
    <source>
        <dbReference type="Proteomes" id="UP001341840"/>
    </source>
</evidence>
<evidence type="ECO:0000313" key="1">
    <source>
        <dbReference type="EMBL" id="MED6214124.1"/>
    </source>
</evidence>
<comment type="caution">
    <text evidence="1">The sequence shown here is derived from an EMBL/GenBank/DDBJ whole genome shotgun (WGS) entry which is preliminary data.</text>
</comment>
<organism evidence="1 2">
    <name type="scientific">Stylosanthes scabra</name>
    <dbReference type="NCBI Taxonomy" id="79078"/>
    <lineage>
        <taxon>Eukaryota</taxon>
        <taxon>Viridiplantae</taxon>
        <taxon>Streptophyta</taxon>
        <taxon>Embryophyta</taxon>
        <taxon>Tracheophyta</taxon>
        <taxon>Spermatophyta</taxon>
        <taxon>Magnoliopsida</taxon>
        <taxon>eudicotyledons</taxon>
        <taxon>Gunneridae</taxon>
        <taxon>Pentapetalae</taxon>
        <taxon>rosids</taxon>
        <taxon>fabids</taxon>
        <taxon>Fabales</taxon>
        <taxon>Fabaceae</taxon>
        <taxon>Papilionoideae</taxon>
        <taxon>50 kb inversion clade</taxon>
        <taxon>dalbergioids sensu lato</taxon>
        <taxon>Dalbergieae</taxon>
        <taxon>Pterocarpus clade</taxon>
        <taxon>Stylosanthes</taxon>
    </lineage>
</organism>
<accession>A0ABU6YXP3</accession>
<keyword evidence="2" id="KW-1185">Reference proteome</keyword>
<sequence length="70" mass="7819">MKIFEDATNINEEKLVPLDPCLPQIPLEFKYNLILGSQSTSEDPSALALHVHRVFPKSVLNSSSLGKIFH</sequence>
<protein>
    <submittedName>
        <fullName evidence="1">Uncharacterized protein</fullName>
    </submittedName>
</protein>
<dbReference type="Proteomes" id="UP001341840">
    <property type="component" value="Unassembled WGS sequence"/>
</dbReference>